<evidence type="ECO:0008006" key="3">
    <source>
        <dbReference type="Google" id="ProtNLM"/>
    </source>
</evidence>
<accession>A0AAW6HSM7</accession>
<evidence type="ECO:0000313" key="1">
    <source>
        <dbReference type="EMBL" id="MDC4183490.1"/>
    </source>
</evidence>
<gene>
    <name evidence="1" type="ORF">LNO71_02400</name>
</gene>
<dbReference type="EMBL" id="JAJHZP010000014">
    <property type="protein sequence ID" value="MDC4183490.1"/>
    <property type="molecule type" value="Genomic_DNA"/>
</dbReference>
<protein>
    <recommendedName>
        <fullName evidence="3">N-acetyltransferase domain-containing protein</fullName>
    </recommendedName>
</protein>
<dbReference type="InterPro" id="IPR016181">
    <property type="entry name" value="Acyl_CoA_acyltransferase"/>
</dbReference>
<dbReference type="Proteomes" id="UP001216384">
    <property type="component" value="Unassembled WGS sequence"/>
</dbReference>
<reference evidence="1" key="1">
    <citation type="submission" date="2021-11" db="EMBL/GenBank/DDBJ databases">
        <title>Description of Mycoplasma bradburyaesp. nov.from sea birds: a tribute to a great mycoplasmologist.</title>
        <authorList>
            <person name="Ramirez A.S."/>
            <person name="Poveda C."/>
            <person name="Suarez-Perez A."/>
            <person name="Rosales R.S."/>
            <person name="Dijkman R."/>
            <person name="Feberwee A."/>
            <person name="Spergser J."/>
            <person name="Szostak M.P."/>
            <person name="Ressel L."/>
            <person name="Calabuig P."/>
            <person name="Catania S."/>
            <person name="Gobbo F."/>
            <person name="Timofte D."/>
            <person name="Poveda J.B."/>
        </authorList>
    </citation>
    <scope>NUCLEOTIDE SEQUENCE</scope>
    <source>
        <strain evidence="1">T264</strain>
    </source>
</reference>
<comment type="caution">
    <text evidence="1">The sequence shown here is derived from an EMBL/GenBank/DDBJ whole genome shotgun (WGS) entry which is preliminary data.</text>
</comment>
<name>A0AAW6HSM7_9MOLU</name>
<sequence length="173" mass="20320">MFIKRYVINPLLEIKKVEIDQINQLYDFLNSLKDYHQLGLIKDEMSLIQLEKYILSAKKQWTDKNAFLFVIYLDNVICGLIKISIDKTNGRIEYLLKNEDVEIIESVISFLIKVCKSTNLKWLYIVVDKSKAKLAKLLKTIGMYQLNAIELKEINILKDESDLLINNYWAKKV</sequence>
<dbReference type="Gene3D" id="3.40.630.30">
    <property type="match status" value="1"/>
</dbReference>
<dbReference type="AlphaFoldDB" id="A0AAW6HSM7"/>
<organism evidence="1 2">
    <name type="scientific">Mycoplasma bradburyae</name>
    <dbReference type="NCBI Taxonomy" id="2963128"/>
    <lineage>
        <taxon>Bacteria</taxon>
        <taxon>Bacillati</taxon>
        <taxon>Mycoplasmatota</taxon>
        <taxon>Mollicutes</taxon>
        <taxon>Mycoplasmataceae</taxon>
        <taxon>Mycoplasma</taxon>
    </lineage>
</organism>
<dbReference type="SUPFAM" id="SSF55729">
    <property type="entry name" value="Acyl-CoA N-acyltransferases (Nat)"/>
    <property type="match status" value="1"/>
</dbReference>
<proteinExistence type="predicted"/>
<dbReference type="RefSeq" id="WP_272404018.1">
    <property type="nucleotide sequence ID" value="NZ_JAJHZP010000014.1"/>
</dbReference>
<evidence type="ECO:0000313" key="2">
    <source>
        <dbReference type="Proteomes" id="UP001216384"/>
    </source>
</evidence>